<gene>
    <name evidence="3" type="ORF">QBC34DRAFT_443353</name>
</gene>
<comment type="caution">
    <text evidence="3">The sequence shown here is derived from an EMBL/GenBank/DDBJ whole genome shotgun (WGS) entry which is preliminary data.</text>
</comment>
<sequence>MTYEPHPRMDPDPLWAEWDDVWPVEPEPGCLAACFADVNPTDSEAEVAGLSHAYLSVTANEGIVTFQGLVVFGTALAGLSVWLVFHIVQTQSLSLIVALVPPVCLTCYCWGYVLLKYRLRRLLIEIVRFSCARLPGHLVRIVNTALWNLLGTPAWFLSKFVVIRKPGYQRSQERLGTRERLCSVCKTTVAGSQLLTGSSAPFCLTRSNERWHHHPVELLQQCAQHCHLCSLLCLSLGIRASEGTIPTMPHHGREKPGEGASGRVLESKSILRVRIWQRREWRTGMAVLRMRLEGTGAEKACPLVLEVGEFEDAVSEGLLEGCSTWSVAKRWIEICSCSHKLCQNESLQAMGGPSVFVPSRLIEIAEDEGRQCGIDEKNGGVSVKLVEGFSGLDRTAGYTAFGHEWGRHNAEAGQDPTVDTSRLRDGIPFEQLPEELQLAVSITRRLGFQHLWVDSVCVTGEPSKHSAAAHARVFSHAVCTISTAQSSSSLRRNLPRYDDCPLVFKTSSGDEKASCVIARTTDTAEIDSTAAFDTVFEQSVDNHPPNRRPRPSQERLLSRRLLFVCDGEPVFFECNTLRASSRHPRGVPYLPPSDSGRQLHPQSIRTRTKARNPFTYTYQTRKKVVDAERGAWKFETLVVPTPKLPREPTVSEQVERLQGVNAWRRHRGLLERLLRHGVDGVREPKQEHNRLWAEKMALNKAWFDLVAAFNALEPQSGVPSTKPMELIVAAVEEVHTSRGLHTEYFQGIWLGLLPLNLLWFTGRELTHRSTGGTRPRPASPSWSWIGINGPISHALADTPMSLEPAQKSARKVRGQSLRHVLADTRSNSSDEMWQALRVIPLVSEIAVSGTHTETAAHYLEISNFCRLLPIDRILGLGEADIIYDDPGWLYVPRDMLVWILPLAVILRPSDGAGQICAVDLWRRNPKAEVHGIVVIPSKVHRGPGYQRVGYFRVRQLETVEEIIKTIDRSTPKEFITLW</sequence>
<dbReference type="InterPro" id="IPR010730">
    <property type="entry name" value="HET"/>
</dbReference>
<dbReference type="EMBL" id="MU865992">
    <property type="protein sequence ID" value="KAK4443502.1"/>
    <property type="molecule type" value="Genomic_DNA"/>
</dbReference>
<keyword evidence="1" id="KW-0812">Transmembrane</keyword>
<reference evidence="3" key="1">
    <citation type="journal article" date="2023" name="Mol. Phylogenet. Evol.">
        <title>Genome-scale phylogeny and comparative genomics of the fungal order Sordariales.</title>
        <authorList>
            <person name="Hensen N."/>
            <person name="Bonometti L."/>
            <person name="Westerberg I."/>
            <person name="Brannstrom I.O."/>
            <person name="Guillou S."/>
            <person name="Cros-Aarteil S."/>
            <person name="Calhoun S."/>
            <person name="Haridas S."/>
            <person name="Kuo A."/>
            <person name="Mondo S."/>
            <person name="Pangilinan J."/>
            <person name="Riley R."/>
            <person name="LaButti K."/>
            <person name="Andreopoulos B."/>
            <person name="Lipzen A."/>
            <person name="Chen C."/>
            <person name="Yan M."/>
            <person name="Daum C."/>
            <person name="Ng V."/>
            <person name="Clum A."/>
            <person name="Steindorff A."/>
            <person name="Ohm R.A."/>
            <person name="Martin F."/>
            <person name="Silar P."/>
            <person name="Natvig D.O."/>
            <person name="Lalanne C."/>
            <person name="Gautier V."/>
            <person name="Ament-Velasquez S.L."/>
            <person name="Kruys A."/>
            <person name="Hutchinson M.I."/>
            <person name="Powell A.J."/>
            <person name="Barry K."/>
            <person name="Miller A.N."/>
            <person name="Grigoriev I.V."/>
            <person name="Debuchy R."/>
            <person name="Gladieux P."/>
            <person name="Hiltunen Thoren M."/>
            <person name="Johannesson H."/>
        </authorList>
    </citation>
    <scope>NUCLEOTIDE SEQUENCE</scope>
    <source>
        <strain evidence="3">PSN243</strain>
    </source>
</reference>
<evidence type="ECO:0000313" key="3">
    <source>
        <dbReference type="EMBL" id="KAK4443502.1"/>
    </source>
</evidence>
<evidence type="ECO:0000256" key="1">
    <source>
        <dbReference type="SAM" id="Phobius"/>
    </source>
</evidence>
<accession>A0AAV9G6P3</accession>
<keyword evidence="1" id="KW-0472">Membrane</keyword>
<feature type="transmembrane region" description="Helical" evidence="1">
    <location>
        <begin position="94"/>
        <end position="117"/>
    </location>
</feature>
<evidence type="ECO:0000313" key="4">
    <source>
        <dbReference type="Proteomes" id="UP001321760"/>
    </source>
</evidence>
<proteinExistence type="predicted"/>
<feature type="transmembrane region" description="Helical" evidence="1">
    <location>
        <begin position="69"/>
        <end position="88"/>
    </location>
</feature>
<dbReference type="PANTHER" id="PTHR33112">
    <property type="entry name" value="DOMAIN PROTEIN, PUTATIVE-RELATED"/>
    <property type="match status" value="1"/>
</dbReference>
<protein>
    <recommendedName>
        <fullName evidence="2">Heterokaryon incompatibility domain-containing protein</fullName>
    </recommendedName>
</protein>
<dbReference type="Proteomes" id="UP001321760">
    <property type="component" value="Unassembled WGS sequence"/>
</dbReference>
<dbReference type="PANTHER" id="PTHR33112:SF16">
    <property type="entry name" value="HETEROKARYON INCOMPATIBILITY DOMAIN-CONTAINING PROTEIN"/>
    <property type="match status" value="1"/>
</dbReference>
<dbReference type="Pfam" id="PF06985">
    <property type="entry name" value="HET"/>
    <property type="match status" value="1"/>
</dbReference>
<evidence type="ECO:0000259" key="2">
    <source>
        <dbReference type="Pfam" id="PF06985"/>
    </source>
</evidence>
<dbReference type="AlphaFoldDB" id="A0AAV9G6P3"/>
<organism evidence="3 4">
    <name type="scientific">Podospora aff. communis PSN243</name>
    <dbReference type="NCBI Taxonomy" id="3040156"/>
    <lineage>
        <taxon>Eukaryota</taxon>
        <taxon>Fungi</taxon>
        <taxon>Dikarya</taxon>
        <taxon>Ascomycota</taxon>
        <taxon>Pezizomycotina</taxon>
        <taxon>Sordariomycetes</taxon>
        <taxon>Sordariomycetidae</taxon>
        <taxon>Sordariales</taxon>
        <taxon>Podosporaceae</taxon>
        <taxon>Podospora</taxon>
    </lineage>
</organism>
<keyword evidence="1" id="KW-1133">Transmembrane helix</keyword>
<feature type="domain" description="Heterokaryon incompatibility" evidence="2">
    <location>
        <begin position="398"/>
        <end position="498"/>
    </location>
</feature>
<reference evidence="3" key="2">
    <citation type="submission" date="2023-05" db="EMBL/GenBank/DDBJ databases">
        <authorList>
            <consortium name="Lawrence Berkeley National Laboratory"/>
            <person name="Steindorff A."/>
            <person name="Hensen N."/>
            <person name="Bonometti L."/>
            <person name="Westerberg I."/>
            <person name="Brannstrom I.O."/>
            <person name="Guillou S."/>
            <person name="Cros-Aarteil S."/>
            <person name="Calhoun S."/>
            <person name="Haridas S."/>
            <person name="Kuo A."/>
            <person name="Mondo S."/>
            <person name="Pangilinan J."/>
            <person name="Riley R."/>
            <person name="Labutti K."/>
            <person name="Andreopoulos B."/>
            <person name="Lipzen A."/>
            <person name="Chen C."/>
            <person name="Yanf M."/>
            <person name="Daum C."/>
            <person name="Ng V."/>
            <person name="Clum A."/>
            <person name="Ohm R."/>
            <person name="Martin F."/>
            <person name="Silar P."/>
            <person name="Natvig D."/>
            <person name="Lalanne C."/>
            <person name="Gautier V."/>
            <person name="Ament-Velasquez S.L."/>
            <person name="Kruys A."/>
            <person name="Hutchinson M.I."/>
            <person name="Powell A.J."/>
            <person name="Barry K."/>
            <person name="Miller A.N."/>
            <person name="Grigoriev I.V."/>
            <person name="Debuchy R."/>
            <person name="Gladieux P."/>
            <person name="Thoren M.H."/>
            <person name="Johannesson H."/>
        </authorList>
    </citation>
    <scope>NUCLEOTIDE SEQUENCE</scope>
    <source>
        <strain evidence="3">PSN243</strain>
    </source>
</reference>
<keyword evidence="4" id="KW-1185">Reference proteome</keyword>
<name>A0AAV9G6P3_9PEZI</name>